<accession>A0A147DQG4</accession>
<evidence type="ECO:0008006" key="3">
    <source>
        <dbReference type="Google" id="ProtNLM"/>
    </source>
</evidence>
<dbReference type="AlphaFoldDB" id="A0A147DQG4"/>
<dbReference type="STRING" id="465820.NS263_09620"/>
<proteinExistence type="predicted"/>
<organism evidence="1 2">
    <name type="scientific">Curtobacterium oceanosedimentum</name>
    <dbReference type="NCBI Taxonomy" id="465820"/>
    <lineage>
        <taxon>Bacteria</taxon>
        <taxon>Bacillati</taxon>
        <taxon>Actinomycetota</taxon>
        <taxon>Actinomycetes</taxon>
        <taxon>Micrococcales</taxon>
        <taxon>Microbacteriaceae</taxon>
        <taxon>Curtobacterium</taxon>
    </lineage>
</organism>
<name>A0A147DQG4_9MICO</name>
<evidence type="ECO:0000313" key="2">
    <source>
        <dbReference type="Proteomes" id="UP000072763"/>
    </source>
</evidence>
<dbReference type="RefSeq" id="WP_058749840.1">
    <property type="nucleotide sequence ID" value="NZ_LDRC01000046.1"/>
</dbReference>
<dbReference type="EMBL" id="LDRC01000046">
    <property type="protein sequence ID" value="KTR51739.1"/>
    <property type="molecule type" value="Genomic_DNA"/>
</dbReference>
<comment type="caution">
    <text evidence="1">The sequence shown here is derived from an EMBL/GenBank/DDBJ whole genome shotgun (WGS) entry which is preliminary data.</text>
</comment>
<sequence length="216" mass="23028">MPADGDLAALVRRHRRPEPSFVRAVAKALGDAHTVREVSPGPVSYVPADRELVADGDADRGADTTLLTFPTVDALAALALSAGSRVVVLARDPDRLRAGWLAAYASEVVTAEVRTLPTVDALASLVGPSAEVVRLPVPFTCVDGFSEGYYARPERLLDADVRAADPAWRLVDDLTARRSVAALRNALASGEWDARFGALRRQPVLDGSIVLLRAAR</sequence>
<gene>
    <name evidence="1" type="ORF">NS359_08885</name>
</gene>
<dbReference type="Gene3D" id="3.40.50.150">
    <property type="entry name" value="Vaccinia Virus protein VP39"/>
    <property type="match status" value="1"/>
</dbReference>
<dbReference type="PATRIC" id="fig|465820.4.peg.1944"/>
<dbReference type="OrthoDB" id="9809391at2"/>
<reference evidence="1 2" key="1">
    <citation type="journal article" date="2016" name="Front. Microbiol.">
        <title>Genomic Resource of Rice Seed Associated Bacteria.</title>
        <authorList>
            <person name="Midha S."/>
            <person name="Bansal K."/>
            <person name="Sharma S."/>
            <person name="Kumar N."/>
            <person name="Patil P.P."/>
            <person name="Chaudhry V."/>
            <person name="Patil P.B."/>
        </authorList>
    </citation>
    <scope>NUCLEOTIDE SEQUENCE [LARGE SCALE GENOMIC DNA]</scope>
    <source>
        <strain evidence="1 2">NS359</strain>
    </source>
</reference>
<dbReference type="InterPro" id="IPR029063">
    <property type="entry name" value="SAM-dependent_MTases_sf"/>
</dbReference>
<protein>
    <recommendedName>
        <fullName evidence="3">SAM-dependent methyltransferase</fullName>
    </recommendedName>
</protein>
<dbReference type="Proteomes" id="UP000072763">
    <property type="component" value="Unassembled WGS sequence"/>
</dbReference>
<evidence type="ECO:0000313" key="1">
    <source>
        <dbReference type="EMBL" id="KTR51739.1"/>
    </source>
</evidence>